<feature type="domain" description="Major facilitator superfamily (MFS) profile" evidence="6">
    <location>
        <begin position="66"/>
        <end position="519"/>
    </location>
</feature>
<dbReference type="Pfam" id="PF07690">
    <property type="entry name" value="MFS_1"/>
    <property type="match status" value="1"/>
</dbReference>
<feature type="transmembrane region" description="Helical" evidence="5">
    <location>
        <begin position="312"/>
        <end position="334"/>
    </location>
</feature>
<keyword evidence="4 5" id="KW-0472">Membrane</keyword>
<feature type="transmembrane region" description="Helical" evidence="5">
    <location>
        <begin position="354"/>
        <end position="379"/>
    </location>
</feature>
<keyword evidence="3 5" id="KW-1133">Transmembrane helix</keyword>
<comment type="subcellular location">
    <subcellularLocation>
        <location evidence="1">Membrane</location>
        <topology evidence="1">Multi-pass membrane protein</topology>
    </subcellularLocation>
</comment>
<dbReference type="InterPro" id="IPR011701">
    <property type="entry name" value="MFS"/>
</dbReference>
<evidence type="ECO:0000313" key="7">
    <source>
        <dbReference type="EMBL" id="KAF2863092.1"/>
    </source>
</evidence>
<evidence type="ECO:0000259" key="6">
    <source>
        <dbReference type="PROSITE" id="PS50850"/>
    </source>
</evidence>
<feature type="transmembrane region" description="Helical" evidence="5">
    <location>
        <begin position="400"/>
        <end position="418"/>
    </location>
</feature>
<keyword evidence="2 5" id="KW-0812">Transmembrane</keyword>
<dbReference type="EMBL" id="MU005962">
    <property type="protein sequence ID" value="KAF2863092.1"/>
    <property type="molecule type" value="Genomic_DNA"/>
</dbReference>
<evidence type="ECO:0000313" key="8">
    <source>
        <dbReference type="Proteomes" id="UP000799421"/>
    </source>
</evidence>
<feature type="transmembrane region" description="Helical" evidence="5">
    <location>
        <begin position="62"/>
        <end position="90"/>
    </location>
</feature>
<dbReference type="Proteomes" id="UP000799421">
    <property type="component" value="Unassembled WGS sequence"/>
</dbReference>
<keyword evidence="8" id="KW-1185">Reference proteome</keyword>
<evidence type="ECO:0000256" key="1">
    <source>
        <dbReference type="ARBA" id="ARBA00004141"/>
    </source>
</evidence>
<dbReference type="FunFam" id="1.20.1250.20:FF:000811">
    <property type="entry name" value="MFS transporter, putative"/>
    <property type="match status" value="1"/>
</dbReference>
<proteinExistence type="predicted"/>
<feature type="transmembrane region" description="Helical" evidence="5">
    <location>
        <begin position="221"/>
        <end position="240"/>
    </location>
</feature>
<feature type="transmembrane region" description="Helical" evidence="5">
    <location>
        <begin position="102"/>
        <end position="120"/>
    </location>
</feature>
<evidence type="ECO:0000256" key="5">
    <source>
        <dbReference type="SAM" id="Phobius"/>
    </source>
</evidence>
<organism evidence="7 8">
    <name type="scientific">Piedraia hortae CBS 480.64</name>
    <dbReference type="NCBI Taxonomy" id="1314780"/>
    <lineage>
        <taxon>Eukaryota</taxon>
        <taxon>Fungi</taxon>
        <taxon>Dikarya</taxon>
        <taxon>Ascomycota</taxon>
        <taxon>Pezizomycotina</taxon>
        <taxon>Dothideomycetes</taxon>
        <taxon>Dothideomycetidae</taxon>
        <taxon>Capnodiales</taxon>
        <taxon>Piedraiaceae</taxon>
        <taxon>Piedraia</taxon>
    </lineage>
</organism>
<dbReference type="InterPro" id="IPR036259">
    <property type="entry name" value="MFS_trans_sf"/>
</dbReference>
<reference evidence="7" key="1">
    <citation type="journal article" date="2020" name="Stud. Mycol.">
        <title>101 Dothideomycetes genomes: a test case for predicting lifestyles and emergence of pathogens.</title>
        <authorList>
            <person name="Haridas S."/>
            <person name="Albert R."/>
            <person name="Binder M."/>
            <person name="Bloem J."/>
            <person name="Labutti K."/>
            <person name="Salamov A."/>
            <person name="Andreopoulos B."/>
            <person name="Baker S."/>
            <person name="Barry K."/>
            <person name="Bills G."/>
            <person name="Bluhm B."/>
            <person name="Cannon C."/>
            <person name="Castanera R."/>
            <person name="Culley D."/>
            <person name="Daum C."/>
            <person name="Ezra D."/>
            <person name="Gonzalez J."/>
            <person name="Henrissat B."/>
            <person name="Kuo A."/>
            <person name="Liang C."/>
            <person name="Lipzen A."/>
            <person name="Lutzoni F."/>
            <person name="Magnuson J."/>
            <person name="Mondo S."/>
            <person name="Nolan M."/>
            <person name="Ohm R."/>
            <person name="Pangilinan J."/>
            <person name="Park H.-J."/>
            <person name="Ramirez L."/>
            <person name="Alfaro M."/>
            <person name="Sun H."/>
            <person name="Tritt A."/>
            <person name="Yoshinaga Y."/>
            <person name="Zwiers L.-H."/>
            <person name="Turgeon B."/>
            <person name="Goodwin S."/>
            <person name="Spatafora J."/>
            <person name="Crous P."/>
            <person name="Grigoriev I."/>
        </authorList>
    </citation>
    <scope>NUCLEOTIDE SEQUENCE</scope>
    <source>
        <strain evidence="7">CBS 480.64</strain>
    </source>
</reference>
<dbReference type="InterPro" id="IPR020846">
    <property type="entry name" value="MFS_dom"/>
</dbReference>
<dbReference type="GO" id="GO:0005886">
    <property type="term" value="C:plasma membrane"/>
    <property type="evidence" value="ECO:0007669"/>
    <property type="project" value="TreeGrafter"/>
</dbReference>
<protein>
    <submittedName>
        <fullName evidence="7">MFS general substrate transporter</fullName>
    </submittedName>
</protein>
<sequence length="529" mass="59649">MEMNYDAEKLHRMEQELHAEILPGTEIMTDVGDVHFVKRGSHVLVPQPSDDAHDPLNWSPKWKIMCIVAATTVSFTQGLGPLALAPMFPLYMKDFHSSLAEVIKFTGVAVLVLGFSNFIWVPLSTAFGRRPVYIFSQLLCFVSSIWRAVATDYSSFMGACVLNGIAAGPGESIQPAVISDMFFLHDRGFWMTMYWAFYLSSLMIGPILSGSVSLHVGWRNFWWLNTAMIGVSLLMVIFMFPETKWHRPHPDETPATEKNDANFETSDHAAARDQDPFLNKGYPGKKQWGIYSPSENPLKAIGIELWTPWKMFAFPIVEFAAFVSSWAASVLLTLNLTQSHHFAAPPYDFSAQTIGFTNFAILIGAMIGLITAGPLSDWVSDRATRKNNGVREPEMRLPTMIPYVLIMILSNFIVAFGMEHKWHWAIIVVVGYTCVGIQVTALPAIVTTYSVDSYKPVAASVMVAVTVNKNVWGYGFSEFLVPWLEKHGYIPPIMTNMCLLVLWCLFGFVFYFYGKTFRRWSKNDKVHYM</sequence>
<evidence type="ECO:0000256" key="4">
    <source>
        <dbReference type="ARBA" id="ARBA00023136"/>
    </source>
</evidence>
<dbReference type="AlphaFoldDB" id="A0A6A7C760"/>
<dbReference type="PANTHER" id="PTHR23502:SF149">
    <property type="entry name" value="TRANSPORTER, PUTATIVE-RELATED"/>
    <property type="match status" value="1"/>
</dbReference>
<accession>A0A6A7C760</accession>
<evidence type="ECO:0000256" key="3">
    <source>
        <dbReference type="ARBA" id="ARBA00022989"/>
    </source>
</evidence>
<dbReference type="SUPFAM" id="SSF103473">
    <property type="entry name" value="MFS general substrate transporter"/>
    <property type="match status" value="1"/>
</dbReference>
<dbReference type="Gene3D" id="1.20.1250.20">
    <property type="entry name" value="MFS general substrate transporter like domains"/>
    <property type="match status" value="1"/>
</dbReference>
<feature type="transmembrane region" description="Helical" evidence="5">
    <location>
        <begin position="132"/>
        <end position="149"/>
    </location>
</feature>
<name>A0A6A7C760_9PEZI</name>
<dbReference type="OrthoDB" id="5215911at2759"/>
<feature type="transmembrane region" description="Helical" evidence="5">
    <location>
        <begin position="424"/>
        <end position="445"/>
    </location>
</feature>
<dbReference type="GO" id="GO:0022857">
    <property type="term" value="F:transmembrane transporter activity"/>
    <property type="evidence" value="ECO:0007669"/>
    <property type="project" value="InterPro"/>
</dbReference>
<evidence type="ECO:0000256" key="2">
    <source>
        <dbReference type="ARBA" id="ARBA00022692"/>
    </source>
</evidence>
<feature type="transmembrane region" description="Helical" evidence="5">
    <location>
        <begin position="489"/>
        <end position="513"/>
    </location>
</feature>
<feature type="transmembrane region" description="Helical" evidence="5">
    <location>
        <begin position="189"/>
        <end position="209"/>
    </location>
</feature>
<dbReference type="PANTHER" id="PTHR23502">
    <property type="entry name" value="MAJOR FACILITATOR SUPERFAMILY"/>
    <property type="match status" value="1"/>
</dbReference>
<dbReference type="PROSITE" id="PS50850">
    <property type="entry name" value="MFS"/>
    <property type="match status" value="1"/>
</dbReference>
<gene>
    <name evidence="7" type="ORF">K470DRAFT_255221</name>
</gene>